<dbReference type="Pfam" id="PF00583">
    <property type="entry name" value="Acetyltransf_1"/>
    <property type="match status" value="1"/>
</dbReference>
<dbReference type="SUPFAM" id="SSF55729">
    <property type="entry name" value="Acyl-CoA N-acyltransferases (Nat)"/>
    <property type="match status" value="1"/>
</dbReference>
<dbReference type="InterPro" id="IPR000182">
    <property type="entry name" value="GNAT_dom"/>
</dbReference>
<dbReference type="PROSITE" id="PS51186">
    <property type="entry name" value="GNAT"/>
    <property type="match status" value="1"/>
</dbReference>
<dbReference type="InterPro" id="IPR016181">
    <property type="entry name" value="Acyl_CoA_acyltransferase"/>
</dbReference>
<name>A0ABT0XE36_9BACI</name>
<evidence type="ECO:0000256" key="1">
    <source>
        <dbReference type="ARBA" id="ARBA00022679"/>
    </source>
</evidence>
<dbReference type="CDD" id="cd04301">
    <property type="entry name" value="NAT_SF"/>
    <property type="match status" value="1"/>
</dbReference>
<dbReference type="PANTHER" id="PTHR43877:SF2">
    <property type="entry name" value="AMINOALKYLPHOSPHONATE N-ACETYLTRANSFERASE-RELATED"/>
    <property type="match status" value="1"/>
</dbReference>
<reference evidence="4" key="1">
    <citation type="submission" date="2022-06" db="EMBL/GenBank/DDBJ databases">
        <title>Alkalicoccobacillus porphyridii sp. nov., isolated from a marine red alga, Porphyridium purpureum and reclassification of Shouchella plakortidis and Shouchella gibsonii as Alkalicoccobacillus plakortidis comb. nov. and Alkalicoccobacillus gibsonii comb. nov.</title>
        <authorList>
            <person name="Kim K.H."/>
            <person name="Lee J.K."/>
            <person name="Han D.M."/>
            <person name="Baek J.H."/>
            <person name="Jeon C.O."/>
        </authorList>
    </citation>
    <scope>NUCLEOTIDE SEQUENCE</scope>
    <source>
        <strain evidence="4">DSM 19153</strain>
    </source>
</reference>
<dbReference type="Proteomes" id="UP001203665">
    <property type="component" value="Unassembled WGS sequence"/>
</dbReference>
<sequence>MSSISIELEDINKPDAWQLIHELSTVLEGITGSSGKNSFNLDEMLSPRSIFVLARAEGKAVGCVAIRPLDEKTGEMKRMYAKEKGVGAKLLAFIEGQAKRLDYSTIVLETRMINQQAVRFYEKHGYTRIENYGKYIGRTEAICFEKKI</sequence>
<dbReference type="PANTHER" id="PTHR43877">
    <property type="entry name" value="AMINOALKYLPHOSPHONATE N-ACETYLTRANSFERASE-RELATED-RELATED"/>
    <property type="match status" value="1"/>
</dbReference>
<dbReference type="RefSeq" id="WP_251603239.1">
    <property type="nucleotide sequence ID" value="NZ_JAMQJY010000001.1"/>
</dbReference>
<evidence type="ECO:0000256" key="2">
    <source>
        <dbReference type="ARBA" id="ARBA00023315"/>
    </source>
</evidence>
<evidence type="ECO:0000259" key="3">
    <source>
        <dbReference type="PROSITE" id="PS51186"/>
    </source>
</evidence>
<accession>A0ABT0XE36</accession>
<proteinExistence type="predicted"/>
<dbReference type="Gene3D" id="3.40.630.30">
    <property type="match status" value="1"/>
</dbReference>
<dbReference type="InterPro" id="IPR050832">
    <property type="entry name" value="Bact_Acetyltransf"/>
</dbReference>
<keyword evidence="2" id="KW-0012">Acyltransferase</keyword>
<dbReference type="EMBL" id="JAMQJY010000001">
    <property type="protein sequence ID" value="MCM2674161.1"/>
    <property type="molecule type" value="Genomic_DNA"/>
</dbReference>
<feature type="domain" description="N-acetyltransferase" evidence="3">
    <location>
        <begin position="6"/>
        <end position="148"/>
    </location>
</feature>
<evidence type="ECO:0000313" key="5">
    <source>
        <dbReference type="Proteomes" id="UP001203665"/>
    </source>
</evidence>
<keyword evidence="5" id="KW-1185">Reference proteome</keyword>
<protein>
    <submittedName>
        <fullName evidence="4">GNAT family N-acetyltransferase</fullName>
    </submittedName>
</protein>
<keyword evidence="1" id="KW-0808">Transferase</keyword>
<comment type="caution">
    <text evidence="4">The sequence shown here is derived from an EMBL/GenBank/DDBJ whole genome shotgun (WGS) entry which is preliminary data.</text>
</comment>
<gene>
    <name evidence="4" type="ORF">NDM98_00590</name>
</gene>
<evidence type="ECO:0000313" key="4">
    <source>
        <dbReference type="EMBL" id="MCM2674161.1"/>
    </source>
</evidence>
<organism evidence="4 5">
    <name type="scientific">Alkalicoccobacillus plakortidis</name>
    <dbReference type="NCBI Taxonomy" id="444060"/>
    <lineage>
        <taxon>Bacteria</taxon>
        <taxon>Bacillati</taxon>
        <taxon>Bacillota</taxon>
        <taxon>Bacilli</taxon>
        <taxon>Bacillales</taxon>
        <taxon>Bacillaceae</taxon>
        <taxon>Alkalicoccobacillus</taxon>
    </lineage>
</organism>